<dbReference type="AlphaFoldDB" id="A0A512CW44"/>
<dbReference type="OrthoDB" id="668782at2"/>
<accession>A0A512CW44</accession>
<evidence type="ECO:0000313" key="3">
    <source>
        <dbReference type="EMBL" id="GEO28427.1"/>
    </source>
</evidence>
<reference evidence="3 4" key="1">
    <citation type="submission" date="2019-07" db="EMBL/GenBank/DDBJ databases">
        <title>Whole genome shotgun sequence of Terrabacter aerolatus NBRC 106305.</title>
        <authorList>
            <person name="Hosoyama A."/>
            <person name="Uohara A."/>
            <person name="Ohji S."/>
            <person name="Ichikawa N."/>
        </authorList>
    </citation>
    <scope>NUCLEOTIDE SEQUENCE [LARGE SCALE GENOMIC DNA]</scope>
    <source>
        <strain evidence="3 4">NBRC 106305</strain>
    </source>
</reference>
<dbReference type="Proteomes" id="UP000321534">
    <property type="component" value="Unassembled WGS sequence"/>
</dbReference>
<organism evidence="3 4">
    <name type="scientific">Terrabacter aerolatus</name>
    <dbReference type="NCBI Taxonomy" id="422442"/>
    <lineage>
        <taxon>Bacteria</taxon>
        <taxon>Bacillati</taxon>
        <taxon>Actinomycetota</taxon>
        <taxon>Actinomycetes</taxon>
        <taxon>Micrococcales</taxon>
        <taxon>Intrasporangiaceae</taxon>
        <taxon>Terrabacter</taxon>
    </lineage>
</organism>
<gene>
    <name evidence="3" type="ORF">TAE01_02370</name>
</gene>
<dbReference type="InterPro" id="IPR005545">
    <property type="entry name" value="YCII"/>
</dbReference>
<name>A0A512CW44_9MICO</name>
<evidence type="ECO:0000256" key="1">
    <source>
        <dbReference type="ARBA" id="ARBA00007689"/>
    </source>
</evidence>
<dbReference type="PANTHER" id="PTHR35174">
    <property type="entry name" value="BLL7171 PROTEIN-RELATED"/>
    <property type="match status" value="1"/>
</dbReference>
<comment type="caution">
    <text evidence="3">The sequence shown here is derived from an EMBL/GenBank/DDBJ whole genome shotgun (WGS) entry which is preliminary data.</text>
</comment>
<proteinExistence type="inferred from homology"/>
<keyword evidence="4" id="KW-1185">Reference proteome</keyword>
<comment type="similarity">
    <text evidence="1">Belongs to the YciI family.</text>
</comment>
<feature type="domain" description="YCII-related" evidence="2">
    <location>
        <begin position="1"/>
        <end position="99"/>
    </location>
</feature>
<dbReference type="InterPro" id="IPR011008">
    <property type="entry name" value="Dimeric_a/b-barrel"/>
</dbReference>
<evidence type="ECO:0000259" key="2">
    <source>
        <dbReference type="Pfam" id="PF03795"/>
    </source>
</evidence>
<protein>
    <recommendedName>
        <fullName evidence="2">YCII-related domain-containing protein</fullName>
    </recommendedName>
</protein>
<dbReference type="Gene3D" id="3.30.70.1060">
    <property type="entry name" value="Dimeric alpha+beta barrel"/>
    <property type="match status" value="1"/>
</dbReference>
<dbReference type="PANTHER" id="PTHR35174:SF4">
    <property type="entry name" value="BLL7163 PROTEIN"/>
    <property type="match status" value="1"/>
</dbReference>
<dbReference type="EMBL" id="BJYX01000001">
    <property type="protein sequence ID" value="GEO28427.1"/>
    <property type="molecule type" value="Genomic_DNA"/>
</dbReference>
<dbReference type="SUPFAM" id="SSF54909">
    <property type="entry name" value="Dimeric alpha+beta barrel"/>
    <property type="match status" value="1"/>
</dbReference>
<sequence length="146" mass="16108">MRFMIIVPASPGTEQGQTGTQQQFADMQAYNEQMLKAGVFVDGQGLHPSARGARLTWEDGDWVVTDGPFAEAKELVAGFTIIDVSSRAEAIEWLRRWPTSCAPEPGLALELRQVFAPEDFGDGLTPELREREEQMRAEAARNAARG</sequence>
<evidence type="ECO:0000313" key="4">
    <source>
        <dbReference type="Proteomes" id="UP000321534"/>
    </source>
</evidence>
<dbReference type="Pfam" id="PF03795">
    <property type="entry name" value="YCII"/>
    <property type="match status" value="1"/>
</dbReference>
<dbReference type="RefSeq" id="WP_147062553.1">
    <property type="nucleotide sequence ID" value="NZ_BAAARO010000025.1"/>
</dbReference>